<keyword evidence="2" id="KW-0812">Transmembrane</keyword>
<dbReference type="OrthoDB" id="7624353at2"/>
<evidence type="ECO:0000259" key="3">
    <source>
        <dbReference type="Pfam" id="PF13400"/>
    </source>
</evidence>
<dbReference type="InterPro" id="IPR028087">
    <property type="entry name" value="Tad_N"/>
</dbReference>
<dbReference type="Pfam" id="PF13400">
    <property type="entry name" value="Tad"/>
    <property type="match status" value="1"/>
</dbReference>
<comment type="caution">
    <text evidence="4">The sequence shown here is derived from an EMBL/GenBank/DDBJ whole genome shotgun (WGS) entry which is preliminary data.</text>
</comment>
<name>A0A2G1QN11_9HYPH</name>
<proteinExistence type="predicted"/>
<sequence>MKRLGLCRETAIRFASDRGGNFAIIVGLAIIPLLLAAGGVLDYANAEMIRRQVQASLDAAALEAAIAYRGGSRDSTDLTRKGEQMFIANFGDPGSHGVILSNFTVAADMATGAATASADVSVKNSFLSIVSLDTFNMTLSSTVSGGGRDLNLDIAMCIDATGSMGNTIAAVKVNALNFDKKLLAELEKRNRRVGNIRVRPIYFRDFSVERGGGIIDSGHFFALPDERGPYNSFVNVQVARGGGDEPESGLECLYQAMKSRWAKSDTSSSVYPIVAVWSDANHQPPGDPKSRTGGGEGYPEHMPATYSALKAVWSNPSVIDQDNKIFAYFGPGKNWTNLYGWDGFYNGGGLTNGADDMMRGLADAIAVKLPPIHVSR</sequence>
<reference evidence="4 5" key="1">
    <citation type="submission" date="2017-10" db="EMBL/GenBank/DDBJ databases">
        <title>Sedimentibacterium mangrovi gen. nov., sp. nov., a novel member of family Phyllobacteriacea isolated from mangrove sediment.</title>
        <authorList>
            <person name="Liao H."/>
            <person name="Tian Y."/>
        </authorList>
    </citation>
    <scope>NUCLEOTIDE SEQUENCE [LARGE SCALE GENOMIC DNA]</scope>
    <source>
        <strain evidence="4 5">X9-2-2</strain>
    </source>
</reference>
<organism evidence="4 5">
    <name type="scientific">Zhengella mangrovi</name>
    <dbReference type="NCBI Taxonomy" id="1982044"/>
    <lineage>
        <taxon>Bacteria</taxon>
        <taxon>Pseudomonadati</taxon>
        <taxon>Pseudomonadota</taxon>
        <taxon>Alphaproteobacteria</taxon>
        <taxon>Hyphomicrobiales</taxon>
        <taxon>Notoacmeibacteraceae</taxon>
        <taxon>Zhengella</taxon>
    </lineage>
</organism>
<protein>
    <recommendedName>
        <fullName evidence="3">Putative Flp pilus-assembly TadG-like N-terminal domain-containing protein</fullName>
    </recommendedName>
</protein>
<keyword evidence="2" id="KW-0472">Membrane</keyword>
<accession>A0A2G1QN11</accession>
<dbReference type="EMBL" id="PDVP01000006">
    <property type="protein sequence ID" value="PHP66915.1"/>
    <property type="molecule type" value="Genomic_DNA"/>
</dbReference>
<dbReference type="RefSeq" id="WP_099306682.1">
    <property type="nucleotide sequence ID" value="NZ_PDVP01000006.1"/>
</dbReference>
<dbReference type="InterPro" id="IPR036465">
    <property type="entry name" value="vWFA_dom_sf"/>
</dbReference>
<feature type="domain" description="Putative Flp pilus-assembly TadG-like N-terminal" evidence="3">
    <location>
        <begin position="20"/>
        <end position="65"/>
    </location>
</feature>
<feature type="region of interest" description="Disordered" evidence="1">
    <location>
        <begin position="281"/>
        <end position="300"/>
    </location>
</feature>
<gene>
    <name evidence="4" type="ORF">CSC94_12520</name>
</gene>
<evidence type="ECO:0000256" key="1">
    <source>
        <dbReference type="SAM" id="MobiDB-lite"/>
    </source>
</evidence>
<keyword evidence="2" id="KW-1133">Transmembrane helix</keyword>
<dbReference type="SUPFAM" id="SSF53300">
    <property type="entry name" value="vWA-like"/>
    <property type="match status" value="1"/>
</dbReference>
<keyword evidence="5" id="KW-1185">Reference proteome</keyword>
<evidence type="ECO:0000256" key="2">
    <source>
        <dbReference type="SAM" id="Phobius"/>
    </source>
</evidence>
<dbReference type="Gene3D" id="3.40.50.410">
    <property type="entry name" value="von Willebrand factor, type A domain"/>
    <property type="match status" value="1"/>
</dbReference>
<dbReference type="Proteomes" id="UP000221168">
    <property type="component" value="Unassembled WGS sequence"/>
</dbReference>
<evidence type="ECO:0000313" key="5">
    <source>
        <dbReference type="Proteomes" id="UP000221168"/>
    </source>
</evidence>
<evidence type="ECO:0000313" key="4">
    <source>
        <dbReference type="EMBL" id="PHP66915.1"/>
    </source>
</evidence>
<feature type="transmembrane region" description="Helical" evidence="2">
    <location>
        <begin position="21"/>
        <end position="41"/>
    </location>
</feature>
<dbReference type="AlphaFoldDB" id="A0A2G1QN11"/>